<evidence type="ECO:0000259" key="1">
    <source>
        <dbReference type="Pfam" id="PF14028"/>
    </source>
</evidence>
<dbReference type="EMBL" id="JBFAUJ010000006">
    <property type="protein sequence ID" value="MEV8461185.1"/>
    <property type="molecule type" value="Genomic_DNA"/>
</dbReference>
<comment type="caution">
    <text evidence="2">The sequence shown here is derived from an EMBL/GenBank/DDBJ whole genome shotgun (WGS) entry which is preliminary data.</text>
</comment>
<protein>
    <submittedName>
        <fullName evidence="2">Lantibiotic dehydratase C-terminal domain-containing protein</fullName>
    </submittedName>
</protein>
<evidence type="ECO:0000313" key="2">
    <source>
        <dbReference type="EMBL" id="MEV8461185.1"/>
    </source>
</evidence>
<keyword evidence="3" id="KW-1185">Reference proteome</keyword>
<gene>
    <name evidence="2" type="ORF">AB0470_16750</name>
</gene>
<dbReference type="Proteomes" id="UP001553148">
    <property type="component" value="Unassembled WGS sequence"/>
</dbReference>
<reference evidence="2 3" key="1">
    <citation type="submission" date="2024-06" db="EMBL/GenBank/DDBJ databases">
        <title>The Natural Products Discovery Center: Release of the First 8490 Sequenced Strains for Exploring Actinobacteria Biosynthetic Diversity.</title>
        <authorList>
            <person name="Kalkreuter E."/>
            <person name="Kautsar S.A."/>
            <person name="Yang D."/>
            <person name="Bader C.D."/>
            <person name="Teijaro C.N."/>
            <person name="Fluegel L."/>
            <person name="Davis C.M."/>
            <person name="Simpson J.R."/>
            <person name="Lauterbach L."/>
            <person name="Steele A.D."/>
            <person name="Gui C."/>
            <person name="Meng S."/>
            <person name="Li G."/>
            <person name="Viehrig K."/>
            <person name="Ye F."/>
            <person name="Su P."/>
            <person name="Kiefer A.F."/>
            <person name="Nichols A."/>
            <person name="Cepeda A.J."/>
            <person name="Yan W."/>
            <person name="Fan B."/>
            <person name="Jiang Y."/>
            <person name="Adhikari A."/>
            <person name="Zheng C.-J."/>
            <person name="Schuster L."/>
            <person name="Cowan T.M."/>
            <person name="Smanski M.J."/>
            <person name="Chevrette M.G."/>
            <person name="De Carvalho L.P.S."/>
            <person name="Shen B."/>
        </authorList>
    </citation>
    <scope>NUCLEOTIDE SEQUENCE [LARGE SCALE GENOMIC DNA]</scope>
    <source>
        <strain evidence="2 3">NPDC052360</strain>
    </source>
</reference>
<accession>A0ABV3KPD8</accession>
<proteinExistence type="predicted"/>
<organism evidence="2 3">
    <name type="scientific">Streptomyces griseosporeus</name>
    <dbReference type="NCBI Taxonomy" id="1910"/>
    <lineage>
        <taxon>Bacteria</taxon>
        <taxon>Bacillati</taxon>
        <taxon>Actinomycetota</taxon>
        <taxon>Actinomycetes</taxon>
        <taxon>Kitasatosporales</taxon>
        <taxon>Streptomycetaceae</taxon>
        <taxon>Streptomyces</taxon>
    </lineage>
</organism>
<sequence length="345" mass="37484">MPAPETGPWHSLHLHRYAGQDAFLVDGLAPVLAPLHASGALESSFFLRYWQGGHHIRLRLRPAAHDPEQAARTVREVADRLAGHLAAHPGGYGDLDPEEFREAQLTMAALESEATGELLPPDTVHPARYEPEYGKYGGPEGVAVAERFFDRSSAVALSALRAIGDRPARRLGAAFTMTLRGLCAARLSPPAMAGFLAHYCAVWSPYVFDSFLDTWPELLDQRRGPAAAHLRPLLAAAQPPDDPYGRAVGEAWQALHTAADTVLPAVTLGGPDAPAERRRQIVLLSYLHTHNNRLGLIPEQEAFLGYLGHHVVADCAGLAPDAGLLDRVRDHRRERLAAHLPSGQH</sequence>
<feature type="domain" description="Thiopeptide-type bacteriocin biosynthesis" evidence="1">
    <location>
        <begin position="9"/>
        <end position="310"/>
    </location>
</feature>
<name>A0ABV3KPD8_STRGS</name>
<evidence type="ECO:0000313" key="3">
    <source>
        <dbReference type="Proteomes" id="UP001553148"/>
    </source>
</evidence>
<dbReference type="InterPro" id="IPR023809">
    <property type="entry name" value="Thiopep_bacteriocin_synth_dom"/>
</dbReference>
<dbReference type="Pfam" id="PF14028">
    <property type="entry name" value="Lant_dehydr_C"/>
    <property type="match status" value="1"/>
</dbReference>
<dbReference type="RefSeq" id="WP_110629803.1">
    <property type="nucleotide sequence ID" value="NZ_JBFAUJ010000006.1"/>
</dbReference>